<comment type="caution">
    <text evidence="5">The sequence shown here is derived from an EMBL/GenBank/DDBJ whole genome shotgun (WGS) entry which is preliminary data.</text>
</comment>
<organism evidence="5 6">
    <name type="scientific">Kribbella koreensis</name>
    <dbReference type="NCBI Taxonomy" id="57909"/>
    <lineage>
        <taxon>Bacteria</taxon>
        <taxon>Bacillati</taxon>
        <taxon>Actinomycetota</taxon>
        <taxon>Actinomycetes</taxon>
        <taxon>Propionibacteriales</taxon>
        <taxon>Kribbellaceae</taxon>
        <taxon>Kribbella</taxon>
    </lineage>
</organism>
<evidence type="ECO:0000256" key="2">
    <source>
        <dbReference type="ARBA" id="ARBA00022840"/>
    </source>
</evidence>
<dbReference type="InterPro" id="IPR003593">
    <property type="entry name" value="AAA+_ATPase"/>
</dbReference>
<dbReference type="PANTHER" id="PTHR43158:SF2">
    <property type="entry name" value="SKFA PEPTIDE EXPORT ATP-BINDING PROTEIN SKFE"/>
    <property type="match status" value="1"/>
</dbReference>
<accession>A0ABP3ZV20</accession>
<dbReference type="Gene3D" id="3.40.50.300">
    <property type="entry name" value="P-loop containing nucleotide triphosphate hydrolases"/>
    <property type="match status" value="1"/>
</dbReference>
<feature type="compositionally biased region" description="Pro residues" evidence="3">
    <location>
        <begin position="225"/>
        <end position="241"/>
    </location>
</feature>
<dbReference type="Proteomes" id="UP001500542">
    <property type="component" value="Unassembled WGS sequence"/>
</dbReference>
<proteinExistence type="predicted"/>
<keyword evidence="6" id="KW-1185">Reference proteome</keyword>
<evidence type="ECO:0000256" key="3">
    <source>
        <dbReference type="SAM" id="MobiDB-lite"/>
    </source>
</evidence>
<dbReference type="PANTHER" id="PTHR43158">
    <property type="entry name" value="SKFA PEPTIDE EXPORT ATP-BINDING PROTEIN SKFE"/>
    <property type="match status" value="1"/>
</dbReference>
<evidence type="ECO:0000259" key="4">
    <source>
        <dbReference type="PROSITE" id="PS50893"/>
    </source>
</evidence>
<dbReference type="InterPro" id="IPR003439">
    <property type="entry name" value="ABC_transporter-like_ATP-bd"/>
</dbReference>
<gene>
    <name evidence="5" type="ORF">GCM10009554_08390</name>
</gene>
<dbReference type="PROSITE" id="PS50893">
    <property type="entry name" value="ABC_TRANSPORTER_2"/>
    <property type="match status" value="1"/>
</dbReference>
<dbReference type="EMBL" id="BAAAHK010000003">
    <property type="protein sequence ID" value="GAA0927466.1"/>
    <property type="molecule type" value="Genomic_DNA"/>
</dbReference>
<dbReference type="SMART" id="SM00382">
    <property type="entry name" value="AAA"/>
    <property type="match status" value="1"/>
</dbReference>
<protein>
    <submittedName>
        <fullName evidence="5">Daunorubicin resistance protein DrrA family ABC transporter ATP-binding protein</fullName>
    </submittedName>
</protein>
<evidence type="ECO:0000313" key="6">
    <source>
        <dbReference type="Proteomes" id="UP001500542"/>
    </source>
</evidence>
<evidence type="ECO:0000256" key="1">
    <source>
        <dbReference type="ARBA" id="ARBA00022741"/>
    </source>
</evidence>
<dbReference type="SUPFAM" id="SSF52540">
    <property type="entry name" value="P-loop containing nucleoside triphosphate hydrolases"/>
    <property type="match status" value="1"/>
</dbReference>
<dbReference type="InterPro" id="IPR027417">
    <property type="entry name" value="P-loop_NTPase"/>
</dbReference>
<feature type="region of interest" description="Disordered" evidence="3">
    <location>
        <begin position="211"/>
        <end position="320"/>
    </location>
</feature>
<keyword evidence="1" id="KW-0547">Nucleotide-binding</keyword>
<evidence type="ECO:0000313" key="5">
    <source>
        <dbReference type="EMBL" id="GAA0927466.1"/>
    </source>
</evidence>
<sequence>MNTIRKQTTTDLALDEPIVVDGLSVYGVELGELRVRRGEVVALVGPNGSGKSSVSQVLVGALPASTGTARVLGLDPLDGAAALKGRLGFLVRDLETMGSLTSRDVLDICAAVRDCTTAYALELAARLELDLDQPMSRLSRGQLRRLGIVQALMHRPEVVVLDDPTTELDEAGCVTLAEVLREVAAEGAAVLVTAQSETEAESYADRIATFSQLTATDRSTTTAPAPVPMPEPPSAAEPTPAPESTAVPALGTAPATCSGSEVPAAAKPRILNRSSAPHGSVPRPAGDARRCRLTGSDPSARPPPGSRQVAHATIAGPPGR</sequence>
<dbReference type="RefSeq" id="WP_343964938.1">
    <property type="nucleotide sequence ID" value="NZ_BAAAHK010000003.1"/>
</dbReference>
<feature type="domain" description="ABC transporter" evidence="4">
    <location>
        <begin position="12"/>
        <end position="237"/>
    </location>
</feature>
<dbReference type="Pfam" id="PF00005">
    <property type="entry name" value="ABC_tran"/>
    <property type="match status" value="1"/>
</dbReference>
<reference evidence="6" key="1">
    <citation type="journal article" date="2019" name="Int. J. Syst. Evol. Microbiol.">
        <title>The Global Catalogue of Microorganisms (GCM) 10K type strain sequencing project: providing services to taxonomists for standard genome sequencing and annotation.</title>
        <authorList>
            <consortium name="The Broad Institute Genomics Platform"/>
            <consortium name="The Broad Institute Genome Sequencing Center for Infectious Disease"/>
            <person name="Wu L."/>
            <person name="Ma J."/>
        </authorList>
    </citation>
    <scope>NUCLEOTIDE SEQUENCE [LARGE SCALE GENOMIC DNA]</scope>
    <source>
        <strain evidence="6">JCM 10977</strain>
    </source>
</reference>
<name>A0ABP3ZV20_9ACTN</name>
<dbReference type="GO" id="GO:0005524">
    <property type="term" value="F:ATP binding"/>
    <property type="evidence" value="ECO:0007669"/>
    <property type="project" value="UniProtKB-KW"/>
</dbReference>
<dbReference type="CDD" id="cd03230">
    <property type="entry name" value="ABC_DR_subfamily_A"/>
    <property type="match status" value="1"/>
</dbReference>
<keyword evidence="2 5" id="KW-0067">ATP-binding</keyword>